<keyword evidence="3" id="KW-1185">Reference proteome</keyword>
<accession>C8VH58</accession>
<dbReference type="EMBL" id="BN001306">
    <property type="protein sequence ID" value="CBF82574.1"/>
    <property type="molecule type" value="Genomic_DNA"/>
</dbReference>
<dbReference type="KEGG" id="ani:ANIA_09088"/>
<feature type="region of interest" description="Disordered" evidence="1">
    <location>
        <begin position="180"/>
        <end position="209"/>
    </location>
</feature>
<dbReference type="GeneID" id="2868029"/>
<feature type="region of interest" description="Disordered" evidence="1">
    <location>
        <begin position="116"/>
        <end position="143"/>
    </location>
</feature>
<name>Q5ARJ2_EMENI</name>
<proteinExistence type="predicted"/>
<gene>
    <name evidence="2" type="ORF">ANIA_09088</name>
</gene>
<dbReference type="SUPFAM" id="SSF54768">
    <property type="entry name" value="dsRNA-binding domain-like"/>
    <property type="match status" value="1"/>
</dbReference>
<evidence type="ECO:0000313" key="3">
    <source>
        <dbReference type="Proteomes" id="UP000000560"/>
    </source>
</evidence>
<dbReference type="OrthoDB" id="4469495at2759"/>
<feature type="compositionally biased region" description="Polar residues" evidence="1">
    <location>
        <begin position="188"/>
        <end position="198"/>
    </location>
</feature>
<dbReference type="VEuPathDB" id="FungiDB:AN9088"/>
<reference evidence="3" key="1">
    <citation type="journal article" date="2005" name="Nature">
        <title>Sequencing of Aspergillus nidulans and comparative analysis with A. fumigatus and A. oryzae.</title>
        <authorList>
            <person name="Galagan J.E."/>
            <person name="Calvo S.E."/>
            <person name="Cuomo C."/>
            <person name="Ma L.J."/>
            <person name="Wortman J.R."/>
            <person name="Batzoglou S."/>
            <person name="Lee S.I."/>
            <person name="Basturkmen M."/>
            <person name="Spevak C.C."/>
            <person name="Clutterbuck J."/>
            <person name="Kapitonov V."/>
            <person name="Jurka J."/>
            <person name="Scazzocchio C."/>
            <person name="Farman M."/>
            <person name="Butler J."/>
            <person name="Purcell S."/>
            <person name="Harris S."/>
            <person name="Braus G.H."/>
            <person name="Draht O."/>
            <person name="Busch S."/>
            <person name="D'Enfert C."/>
            <person name="Bouchier C."/>
            <person name="Goldman G.H."/>
            <person name="Bell-Pedersen D."/>
            <person name="Griffiths-Jones S."/>
            <person name="Doonan J.H."/>
            <person name="Yu J."/>
            <person name="Vienken K."/>
            <person name="Pain A."/>
            <person name="Freitag M."/>
            <person name="Selker E.U."/>
            <person name="Archer D.B."/>
            <person name="Penalva M.A."/>
            <person name="Oakley B.R."/>
            <person name="Momany M."/>
            <person name="Tanaka T."/>
            <person name="Kumagai T."/>
            <person name="Asai K."/>
            <person name="Machida M."/>
            <person name="Nierman W.C."/>
            <person name="Denning D.W."/>
            <person name="Caddick M."/>
            <person name="Hynes M."/>
            <person name="Paoletti M."/>
            <person name="Fischer R."/>
            <person name="Miller B."/>
            <person name="Dyer P."/>
            <person name="Sachs M.S."/>
            <person name="Osmani S.A."/>
            <person name="Birren B.W."/>
        </authorList>
    </citation>
    <scope>NUCLEOTIDE SEQUENCE [LARGE SCALE GENOMIC DNA]</scope>
    <source>
        <strain evidence="3">FGSC A4 / ATCC 38163 / CBS 112.46 / NRRL 194 / M139</strain>
    </source>
</reference>
<dbReference type="HOGENOM" id="CLU_1065697_0_0_1"/>
<dbReference type="Proteomes" id="UP000000560">
    <property type="component" value="Chromosome VI"/>
</dbReference>
<evidence type="ECO:0000256" key="1">
    <source>
        <dbReference type="SAM" id="MobiDB-lite"/>
    </source>
</evidence>
<dbReference type="AlphaFoldDB" id="Q5ARJ2"/>
<evidence type="ECO:0000313" key="2">
    <source>
        <dbReference type="EMBL" id="CBF82574.1"/>
    </source>
</evidence>
<dbReference type="InParanoid" id="Q5ARJ2"/>
<organism evidence="2 3">
    <name type="scientific">Emericella nidulans (strain FGSC A4 / ATCC 38163 / CBS 112.46 / NRRL 194 / M139)</name>
    <name type="common">Aspergillus nidulans</name>
    <dbReference type="NCBI Taxonomy" id="227321"/>
    <lineage>
        <taxon>Eukaryota</taxon>
        <taxon>Fungi</taxon>
        <taxon>Dikarya</taxon>
        <taxon>Ascomycota</taxon>
        <taxon>Pezizomycotina</taxon>
        <taxon>Eurotiomycetes</taxon>
        <taxon>Eurotiomycetidae</taxon>
        <taxon>Eurotiales</taxon>
        <taxon>Aspergillaceae</taxon>
        <taxon>Aspergillus</taxon>
        <taxon>Aspergillus subgen. Nidulantes</taxon>
    </lineage>
</organism>
<sequence length="261" mass="29066">MYTNLEKNAKVPVCKEALKKLKVEFPNWVVPEGPRDSLVSSGWDWVKLCRYCVHQSLPEPLYTKYVHHKGYRHEVEVGGGAYFAPLKYYAAELQSEQSAAHVALYDLLVREDYGSADTEGPSSLKKSNEAQRGSVDCHSPGPSSKRSFEALLDESAQDYLCSSIGKRAPARKLEDYKHLGRARGHGGKNQSPPTSSQAKPAPGDANLQPLKNCSTRTAVHEACAWNVCNYLIDLVKEDMMLEDNAAKEHETITRWGDTARK</sequence>
<reference evidence="3" key="2">
    <citation type="journal article" date="2009" name="Fungal Genet. Biol.">
        <title>The 2008 update of the Aspergillus nidulans genome annotation: a community effort.</title>
        <authorList>
            <person name="Wortman J.R."/>
            <person name="Gilsenan J.M."/>
            <person name="Joardar V."/>
            <person name="Deegan J."/>
            <person name="Clutterbuck J."/>
            <person name="Andersen M.R."/>
            <person name="Archer D."/>
            <person name="Bencina M."/>
            <person name="Braus G."/>
            <person name="Coutinho P."/>
            <person name="von Dohren H."/>
            <person name="Doonan J."/>
            <person name="Driessen A.J."/>
            <person name="Durek P."/>
            <person name="Espeso E."/>
            <person name="Fekete E."/>
            <person name="Flipphi M."/>
            <person name="Estrada C.G."/>
            <person name="Geysens S."/>
            <person name="Goldman G."/>
            <person name="de Groot P.W."/>
            <person name="Hansen K."/>
            <person name="Harris S.D."/>
            <person name="Heinekamp T."/>
            <person name="Helmstaedt K."/>
            <person name="Henrissat B."/>
            <person name="Hofmann G."/>
            <person name="Homan T."/>
            <person name="Horio T."/>
            <person name="Horiuchi H."/>
            <person name="James S."/>
            <person name="Jones M."/>
            <person name="Karaffa L."/>
            <person name="Karanyi Z."/>
            <person name="Kato M."/>
            <person name="Keller N."/>
            <person name="Kelly D.E."/>
            <person name="Kiel J.A."/>
            <person name="Kim J.M."/>
            <person name="van der Klei I.J."/>
            <person name="Klis F.M."/>
            <person name="Kovalchuk A."/>
            <person name="Krasevec N."/>
            <person name="Kubicek C.P."/>
            <person name="Liu B."/>
            <person name="Maccabe A."/>
            <person name="Meyer V."/>
            <person name="Mirabito P."/>
            <person name="Miskei M."/>
            <person name="Mos M."/>
            <person name="Mullins J."/>
            <person name="Nelson D.R."/>
            <person name="Nielsen J."/>
            <person name="Oakley B.R."/>
            <person name="Osmani S.A."/>
            <person name="Pakula T."/>
            <person name="Paszewski A."/>
            <person name="Paulsen I."/>
            <person name="Pilsyk S."/>
            <person name="Pocsi I."/>
            <person name="Punt P.J."/>
            <person name="Ram A.F."/>
            <person name="Ren Q."/>
            <person name="Robellet X."/>
            <person name="Robson G."/>
            <person name="Seiboth B."/>
            <person name="van Solingen P."/>
            <person name="Specht T."/>
            <person name="Sun J."/>
            <person name="Taheri-Talesh N."/>
            <person name="Takeshita N."/>
            <person name="Ussery D."/>
            <person name="vanKuyk P.A."/>
            <person name="Visser H."/>
            <person name="van de Vondervoort P.J."/>
            <person name="de Vries R.P."/>
            <person name="Walton J."/>
            <person name="Xiang X."/>
            <person name="Xiong Y."/>
            <person name="Zeng A.P."/>
            <person name="Brandt B.W."/>
            <person name="Cornell M.J."/>
            <person name="van den Hondel C.A."/>
            <person name="Visser J."/>
            <person name="Oliver S.G."/>
            <person name="Turner G."/>
        </authorList>
    </citation>
    <scope>GENOME REANNOTATION</scope>
    <source>
        <strain evidence="3">FGSC A4 / ATCC 38163 / CBS 112.46 / NRRL 194 / M139</strain>
    </source>
</reference>
<accession>Q5ARJ2</accession>
<protein>
    <submittedName>
        <fullName evidence="2">Uncharacterized protein</fullName>
    </submittedName>
</protein>
<dbReference type="RefSeq" id="XP_682357.1">
    <property type="nucleotide sequence ID" value="XM_677265.1"/>
</dbReference>